<accession>A0A9N9V5T8</accession>
<name>A0A9N9V5T8_9HYPO</name>
<sequence>MSRRVPVETGRHATVVAMLCWEGASSVIANPHDVGLHLFMTPLGTSAPLFPYLDVTDAAADMRLFAVNETVARNAAQPSSSVSVVVRKGNQRILRRSQRGARTREE</sequence>
<reference evidence="1" key="1">
    <citation type="submission" date="2021-10" db="EMBL/GenBank/DDBJ databases">
        <authorList>
            <person name="Piombo E."/>
        </authorList>
    </citation>
    <scope>NUCLEOTIDE SEQUENCE</scope>
</reference>
<dbReference type="AlphaFoldDB" id="A0A9N9V5T8"/>
<protein>
    <submittedName>
        <fullName evidence="1">Uncharacterized protein</fullName>
    </submittedName>
</protein>
<comment type="caution">
    <text evidence="1">The sequence shown here is derived from an EMBL/GenBank/DDBJ whole genome shotgun (WGS) entry which is preliminary data.</text>
</comment>
<organism evidence="1 2">
    <name type="scientific">Clonostachys rhizophaga</name>
    <dbReference type="NCBI Taxonomy" id="160324"/>
    <lineage>
        <taxon>Eukaryota</taxon>
        <taxon>Fungi</taxon>
        <taxon>Dikarya</taxon>
        <taxon>Ascomycota</taxon>
        <taxon>Pezizomycotina</taxon>
        <taxon>Sordariomycetes</taxon>
        <taxon>Hypocreomycetidae</taxon>
        <taxon>Hypocreales</taxon>
        <taxon>Bionectriaceae</taxon>
        <taxon>Clonostachys</taxon>
    </lineage>
</organism>
<evidence type="ECO:0000313" key="1">
    <source>
        <dbReference type="EMBL" id="CAH0016348.1"/>
    </source>
</evidence>
<dbReference type="Proteomes" id="UP000696573">
    <property type="component" value="Unassembled WGS sequence"/>
</dbReference>
<keyword evidence="2" id="KW-1185">Reference proteome</keyword>
<proteinExistence type="predicted"/>
<evidence type="ECO:0000313" key="2">
    <source>
        <dbReference type="Proteomes" id="UP000696573"/>
    </source>
</evidence>
<dbReference type="EMBL" id="CABFNQ020000461">
    <property type="protein sequence ID" value="CAH0016348.1"/>
    <property type="molecule type" value="Genomic_DNA"/>
</dbReference>
<dbReference type="OrthoDB" id="10292148at2759"/>
<gene>
    <name evidence="1" type="ORF">CRHIZ90672A_00007530</name>
</gene>